<organism evidence="5 6">
    <name type="scientific">Basilea psittacipulmonis DSM 24701</name>
    <dbReference type="NCBI Taxonomy" id="1072685"/>
    <lineage>
        <taxon>Bacteria</taxon>
        <taxon>Pseudomonadati</taxon>
        <taxon>Pseudomonadota</taxon>
        <taxon>Betaproteobacteria</taxon>
        <taxon>Burkholderiales</taxon>
        <taxon>Alcaligenaceae</taxon>
        <taxon>Basilea</taxon>
    </lineage>
</organism>
<dbReference type="KEGG" id="bpsi:IX83_06105"/>
<dbReference type="Proteomes" id="UP000028945">
    <property type="component" value="Chromosome"/>
</dbReference>
<dbReference type="EMBL" id="CP009238">
    <property type="protein sequence ID" value="AIL32941.1"/>
    <property type="molecule type" value="Genomic_DNA"/>
</dbReference>
<dbReference type="Gene3D" id="2.30.110.10">
    <property type="entry name" value="Electron Transport, Fmn-binding Protein, Chain A"/>
    <property type="match status" value="1"/>
</dbReference>
<feature type="domain" description="Flavin reductase like" evidence="4">
    <location>
        <begin position="12"/>
        <end position="158"/>
    </location>
</feature>
<evidence type="ECO:0000256" key="1">
    <source>
        <dbReference type="ARBA" id="ARBA00001917"/>
    </source>
</evidence>
<dbReference type="InterPro" id="IPR052174">
    <property type="entry name" value="Flavoredoxin"/>
</dbReference>
<gene>
    <name evidence="5" type="ORF">IX83_06105</name>
</gene>
<reference evidence="5 6" key="1">
    <citation type="journal article" date="2014" name="BMC Genomics">
        <title>A genomic perspective on a new bacterial genus and species from the Alcaligenaceae family, Basilea psittacipulmonis.</title>
        <authorList>
            <person name="Whiteson K.L."/>
            <person name="Hernandez D."/>
            <person name="Lazarevic V."/>
            <person name="Gaia N."/>
            <person name="Farinelli L."/>
            <person name="Francois P."/>
            <person name="Pilo P."/>
            <person name="Frey J."/>
            <person name="Schrenzel J."/>
        </authorList>
    </citation>
    <scope>NUCLEOTIDE SEQUENCE [LARGE SCALE GENOMIC DNA]</scope>
    <source>
        <strain evidence="5 6">DSM 24701</strain>
    </source>
</reference>
<keyword evidence="6" id="KW-1185">Reference proteome</keyword>
<dbReference type="eggNOG" id="COG1853">
    <property type="taxonomic scope" value="Bacteria"/>
</dbReference>
<evidence type="ECO:0000313" key="6">
    <source>
        <dbReference type="Proteomes" id="UP000028945"/>
    </source>
</evidence>
<dbReference type="HOGENOM" id="CLU_059021_5_4_4"/>
<comment type="cofactor">
    <cofactor evidence="1">
        <name>FMN</name>
        <dbReference type="ChEBI" id="CHEBI:58210"/>
    </cofactor>
</comment>
<dbReference type="AlphaFoldDB" id="A0A077DFJ7"/>
<proteinExistence type="inferred from homology"/>
<dbReference type="Pfam" id="PF01613">
    <property type="entry name" value="Flavin_Reduct"/>
    <property type="match status" value="1"/>
</dbReference>
<dbReference type="PANTHER" id="PTHR43567:SF1">
    <property type="entry name" value="FLAVOREDOXIN"/>
    <property type="match status" value="1"/>
</dbReference>
<dbReference type="SMART" id="SM00903">
    <property type="entry name" value="Flavin_Reduct"/>
    <property type="match status" value="1"/>
</dbReference>
<dbReference type="OrthoDB" id="9792436at2"/>
<dbReference type="PANTHER" id="PTHR43567">
    <property type="entry name" value="FLAVOREDOXIN-RELATED-RELATED"/>
    <property type="match status" value="1"/>
</dbReference>
<accession>A0A077DFJ7</accession>
<evidence type="ECO:0000259" key="4">
    <source>
        <dbReference type="SMART" id="SM00903"/>
    </source>
</evidence>
<sequence>MIQAISLDKYYRLLNIGPTVLVSSKHEEKENVMAAAWAGIVDFYPTPKVSVILDKSSYTRELIEKSGYFALQIPVARQAEMVLALGEISGKTHPDKLRTCKTELFYREHDNIPLVKGCAGWILCERLPQTDNEQQHDLFIGKVIACYADDEIFDGHWKFETADKGWRTLHYVAGGHFYTIGDPLIVEKN</sequence>
<evidence type="ECO:0000313" key="5">
    <source>
        <dbReference type="EMBL" id="AIL32941.1"/>
    </source>
</evidence>
<keyword evidence="2" id="KW-0285">Flavoprotein</keyword>
<dbReference type="RefSeq" id="WP_038500239.1">
    <property type="nucleotide sequence ID" value="NZ_AFWK01000087.1"/>
</dbReference>
<comment type="similarity">
    <text evidence="3">Belongs to the flavoredoxin family.</text>
</comment>
<evidence type="ECO:0000256" key="2">
    <source>
        <dbReference type="ARBA" id="ARBA00022630"/>
    </source>
</evidence>
<protein>
    <submittedName>
        <fullName evidence="5">Flavin reductase</fullName>
    </submittedName>
</protein>
<dbReference type="GO" id="GO:0016646">
    <property type="term" value="F:oxidoreductase activity, acting on the CH-NH group of donors, NAD or NADP as acceptor"/>
    <property type="evidence" value="ECO:0007669"/>
    <property type="project" value="UniProtKB-ARBA"/>
</dbReference>
<evidence type="ECO:0000256" key="3">
    <source>
        <dbReference type="ARBA" id="ARBA00038054"/>
    </source>
</evidence>
<dbReference type="GO" id="GO:0010181">
    <property type="term" value="F:FMN binding"/>
    <property type="evidence" value="ECO:0007669"/>
    <property type="project" value="InterPro"/>
</dbReference>
<dbReference type="InterPro" id="IPR002563">
    <property type="entry name" value="Flavin_Rdtase-like_dom"/>
</dbReference>
<dbReference type="SUPFAM" id="SSF50475">
    <property type="entry name" value="FMN-binding split barrel"/>
    <property type="match status" value="1"/>
</dbReference>
<dbReference type="InterPro" id="IPR012349">
    <property type="entry name" value="Split_barrel_FMN-bd"/>
</dbReference>
<name>A0A077DFJ7_9BURK</name>